<evidence type="ECO:0000313" key="12">
    <source>
        <dbReference type="EMBL" id="KAK6634664.1"/>
    </source>
</evidence>
<comment type="pathway">
    <text evidence="3">tRNA modification; 5-methoxycarbonylmethyl-2-thiouridine-tRNA biosynthesis.</text>
</comment>
<keyword evidence="9" id="KW-0677">Repeat</keyword>
<evidence type="ECO:0000256" key="5">
    <source>
        <dbReference type="ARBA" id="ARBA00020267"/>
    </source>
</evidence>
<comment type="subcellular location">
    <subcellularLocation>
        <location evidence="2">Cytoplasm</location>
    </subcellularLocation>
    <subcellularLocation>
        <location evidence="1">Nucleus</location>
    </subcellularLocation>
</comment>
<dbReference type="GO" id="GO:0033588">
    <property type="term" value="C:elongator holoenzyme complex"/>
    <property type="evidence" value="ECO:0007669"/>
    <property type="project" value="InterPro"/>
</dbReference>
<protein>
    <recommendedName>
        <fullName evidence="5">Elongator complex protein 2</fullName>
    </recommendedName>
</protein>
<proteinExistence type="inferred from homology"/>
<evidence type="ECO:0000256" key="1">
    <source>
        <dbReference type="ARBA" id="ARBA00004123"/>
    </source>
</evidence>
<organism evidence="12 13">
    <name type="scientific">Polyplax serrata</name>
    <name type="common">Common mouse louse</name>
    <dbReference type="NCBI Taxonomy" id="468196"/>
    <lineage>
        <taxon>Eukaryota</taxon>
        <taxon>Metazoa</taxon>
        <taxon>Ecdysozoa</taxon>
        <taxon>Arthropoda</taxon>
        <taxon>Hexapoda</taxon>
        <taxon>Insecta</taxon>
        <taxon>Pterygota</taxon>
        <taxon>Neoptera</taxon>
        <taxon>Paraneoptera</taxon>
        <taxon>Psocodea</taxon>
        <taxon>Troctomorpha</taxon>
        <taxon>Phthiraptera</taxon>
        <taxon>Anoplura</taxon>
        <taxon>Polyplacidae</taxon>
        <taxon>Polyplax</taxon>
    </lineage>
</organism>
<evidence type="ECO:0000256" key="4">
    <source>
        <dbReference type="ARBA" id="ARBA00005881"/>
    </source>
</evidence>
<dbReference type="EMBL" id="JAWJWE010000005">
    <property type="protein sequence ID" value="KAK6634664.1"/>
    <property type="molecule type" value="Genomic_DNA"/>
</dbReference>
<evidence type="ECO:0000256" key="10">
    <source>
        <dbReference type="ARBA" id="ARBA00023242"/>
    </source>
</evidence>
<evidence type="ECO:0000256" key="2">
    <source>
        <dbReference type="ARBA" id="ARBA00004496"/>
    </source>
</evidence>
<dbReference type="InterPro" id="IPR001680">
    <property type="entry name" value="WD40_rpt"/>
</dbReference>
<dbReference type="GO" id="GO:0005634">
    <property type="term" value="C:nucleus"/>
    <property type="evidence" value="ECO:0007669"/>
    <property type="project" value="UniProtKB-SubCell"/>
</dbReference>
<dbReference type="GO" id="GO:0005737">
    <property type="term" value="C:cytoplasm"/>
    <property type="evidence" value="ECO:0007669"/>
    <property type="project" value="UniProtKB-SubCell"/>
</dbReference>
<evidence type="ECO:0000313" key="13">
    <source>
        <dbReference type="Proteomes" id="UP001372834"/>
    </source>
</evidence>
<dbReference type="AlphaFoldDB" id="A0AAN8S6Q6"/>
<keyword evidence="6" id="KW-0963">Cytoplasm</keyword>
<dbReference type="GO" id="GO:0002098">
    <property type="term" value="P:tRNA wobble uridine modification"/>
    <property type="evidence" value="ECO:0007669"/>
    <property type="project" value="InterPro"/>
</dbReference>
<dbReference type="SUPFAM" id="SSF82171">
    <property type="entry name" value="DPP6 N-terminal domain-like"/>
    <property type="match status" value="1"/>
</dbReference>
<gene>
    <name evidence="12" type="ORF">RUM43_012065</name>
</gene>
<dbReference type="InterPro" id="IPR015943">
    <property type="entry name" value="WD40/YVTN_repeat-like_dom_sf"/>
</dbReference>
<dbReference type="SUPFAM" id="SSF50978">
    <property type="entry name" value="WD40 repeat-like"/>
    <property type="match status" value="2"/>
</dbReference>
<reference evidence="12 13" key="1">
    <citation type="submission" date="2023-10" db="EMBL/GenBank/DDBJ databases">
        <title>Genomes of two closely related lineages of the louse Polyplax serrata with different host specificities.</title>
        <authorList>
            <person name="Martinu J."/>
            <person name="Tarabai H."/>
            <person name="Stefka J."/>
            <person name="Hypsa V."/>
        </authorList>
    </citation>
    <scope>NUCLEOTIDE SEQUENCE [LARGE SCALE GENOMIC DNA]</scope>
    <source>
        <strain evidence="12">HR10_N</strain>
    </source>
</reference>
<dbReference type="InterPro" id="IPR036322">
    <property type="entry name" value="WD40_repeat_dom_sf"/>
</dbReference>
<feature type="repeat" description="WD" evidence="11">
    <location>
        <begin position="55"/>
        <end position="91"/>
    </location>
</feature>
<sequence>MTLKFKTAYVSCGCNKVPHAADWGKNGLICFGSCNSVVIYNPAYAGEGGKITHTLHGHHDRVNSVRWFRNNFYTPENKVVSSSADGTAIVWLWCEKTETFVQDVVLKGHTNVLSVADGFSRTSNQPIFNEHSLVATSSIDSTVRIWKIAPNTSERLKCIDILKWSSGFCLDVKLDIFPSTDVVVLACAADDNKVHIFVEQKRSEIDGVDDDHQFYKIHVLSGHEDWVRSIDFYPHGSDLYLATASQDTYIRVYKFERKIEQHAKSNSYSKEVLEVEEKIIKIGSTHNVHQYAVSLETVLAGHEGWVYGVSWHPELCTLPSETAMDKTSEMTDNPPNLKLLSSSMDKSLIVWAPDKSGIWSEEARVGEVGGNMLGFYGGKFGPQGQLIMGHGYQGSFHIWAYDEVSKNWEPKVVVGGHTAEVTDLAWDTNGNYCLSVGGDQTTRLHAPWVRSSTEEVTWHEIARPQIHGYDLSCLAMLSQYKFASGAEEKVIRAFTAPNNFVENFKRICDIKVDSKEVKAERLPQGASVPALGLSNKPVFEQMKKEGYLVDDEYPDLYFSPIHLTKPPTEENLMQNTLWPEAQKLYGHGYEIYSLAARHDGVVLASASKATMPEHAAIILWNAKTWLQIQKLVAHQLTVTQMSFSPNGKYLLSVSRDRKWCLFAVKDDGKLYELVATSDAKNNIHTRVIWCCCWTSDSSTFATGSRDGKIGIWYPYATQGTDRKVIVVNLVTSLELAKESITALAFAPVAKNDCHLLAVGLECGSISLFSFSDKILENINVVMGGNLGHSLTIKRLAFRPINGRTGLNRKGQSQNGVLQLASCGNDHIIKIFNLFWDAA</sequence>
<dbReference type="PANTHER" id="PTHR44111:SF1">
    <property type="entry name" value="ELONGATOR COMPLEX PROTEIN 2"/>
    <property type="match status" value="1"/>
</dbReference>
<evidence type="ECO:0000256" key="9">
    <source>
        <dbReference type="ARBA" id="ARBA00022737"/>
    </source>
</evidence>
<keyword evidence="10" id="KW-0539">Nucleus</keyword>
<accession>A0AAN8S6Q6</accession>
<evidence type="ECO:0000256" key="11">
    <source>
        <dbReference type="PROSITE-ProRule" id="PRU00221"/>
    </source>
</evidence>
<dbReference type="PROSITE" id="PS50082">
    <property type="entry name" value="WD_REPEATS_2"/>
    <property type="match status" value="3"/>
</dbReference>
<dbReference type="FunFam" id="2.130.10.10:FF:000400">
    <property type="entry name" value="Elongator acetyltransferase complex subunit 2"/>
    <property type="match status" value="1"/>
</dbReference>
<keyword evidence="8" id="KW-0819">tRNA processing</keyword>
<comment type="caution">
    <text evidence="12">The sequence shown here is derived from an EMBL/GenBank/DDBJ whole genome shotgun (WGS) entry which is preliminary data.</text>
</comment>
<dbReference type="PANTHER" id="PTHR44111">
    <property type="entry name" value="ELONGATOR COMPLEX PROTEIN 2"/>
    <property type="match status" value="1"/>
</dbReference>
<comment type="similarity">
    <text evidence="4">Belongs to the WD repeat ELP2 family.</text>
</comment>
<evidence type="ECO:0000256" key="8">
    <source>
        <dbReference type="ARBA" id="ARBA00022694"/>
    </source>
</evidence>
<dbReference type="Gene3D" id="2.130.10.10">
    <property type="entry name" value="YVTN repeat-like/Quinoprotein amine dehydrogenase"/>
    <property type="match status" value="4"/>
</dbReference>
<keyword evidence="7 11" id="KW-0853">WD repeat</keyword>
<evidence type="ECO:0000256" key="3">
    <source>
        <dbReference type="ARBA" id="ARBA00005043"/>
    </source>
</evidence>
<dbReference type="SMART" id="SM00320">
    <property type="entry name" value="WD40"/>
    <property type="match status" value="11"/>
</dbReference>
<name>A0AAN8S6Q6_POLSC</name>
<evidence type="ECO:0000256" key="6">
    <source>
        <dbReference type="ARBA" id="ARBA00022490"/>
    </source>
</evidence>
<dbReference type="Pfam" id="PF00400">
    <property type="entry name" value="WD40"/>
    <property type="match status" value="7"/>
</dbReference>
<dbReference type="InterPro" id="IPR037289">
    <property type="entry name" value="Elp2"/>
</dbReference>
<feature type="repeat" description="WD" evidence="11">
    <location>
        <begin position="681"/>
        <end position="712"/>
    </location>
</feature>
<evidence type="ECO:0000256" key="7">
    <source>
        <dbReference type="ARBA" id="ARBA00022574"/>
    </source>
</evidence>
<dbReference type="Proteomes" id="UP001372834">
    <property type="component" value="Unassembled WGS sequence"/>
</dbReference>
<feature type="repeat" description="WD" evidence="11">
    <location>
        <begin position="220"/>
        <end position="256"/>
    </location>
</feature>